<keyword evidence="1" id="KW-1133">Transmembrane helix</keyword>
<dbReference type="AlphaFoldDB" id="A8GNF3"/>
<dbReference type="GO" id="GO:0016491">
    <property type="term" value="F:oxidoreductase activity"/>
    <property type="evidence" value="ECO:0007669"/>
    <property type="project" value="InterPro"/>
</dbReference>
<evidence type="ECO:0000313" key="3">
    <source>
        <dbReference type="EMBL" id="ABV74928.1"/>
    </source>
</evidence>
<dbReference type="STRING" id="293614.A1C_03210"/>
<gene>
    <name evidence="3" type="ordered locus">A1C_03210</name>
</gene>
<feature type="transmembrane region" description="Helical" evidence="1">
    <location>
        <begin position="6"/>
        <end position="22"/>
    </location>
</feature>
<accession>A8GNF3</accession>
<dbReference type="EMBL" id="CP000847">
    <property type="protein sequence ID" value="ABV74928.1"/>
    <property type="molecule type" value="Genomic_DNA"/>
</dbReference>
<evidence type="ECO:0000259" key="2">
    <source>
        <dbReference type="PROSITE" id="PS51352"/>
    </source>
</evidence>
<evidence type="ECO:0000256" key="1">
    <source>
        <dbReference type="SAM" id="Phobius"/>
    </source>
</evidence>
<dbReference type="eggNOG" id="COG1651">
    <property type="taxonomic scope" value="Bacteria"/>
</dbReference>
<dbReference type="RefSeq" id="WP_012149561.1">
    <property type="nucleotide sequence ID" value="NC_009881.1"/>
</dbReference>
<keyword evidence="1" id="KW-0472">Membrane</keyword>
<dbReference type="Proteomes" id="UP000006830">
    <property type="component" value="Chromosome"/>
</dbReference>
<dbReference type="Pfam" id="PF01323">
    <property type="entry name" value="DSBA"/>
    <property type="match status" value="1"/>
</dbReference>
<dbReference type="InterPro" id="IPR041205">
    <property type="entry name" value="ScsC_N"/>
</dbReference>
<name>A8GNF3_RICAH</name>
<feature type="domain" description="Thioredoxin" evidence="2">
    <location>
        <begin position="56"/>
        <end position="262"/>
    </location>
</feature>
<dbReference type="PROSITE" id="PS51352">
    <property type="entry name" value="THIOREDOXIN_2"/>
    <property type="match status" value="1"/>
</dbReference>
<dbReference type="InterPro" id="IPR013766">
    <property type="entry name" value="Thioredoxin_domain"/>
</dbReference>
<dbReference type="InterPro" id="IPR001853">
    <property type="entry name" value="DSBA-like_thioredoxin_dom"/>
</dbReference>
<evidence type="ECO:0000313" key="4">
    <source>
        <dbReference type="Proteomes" id="UP000006830"/>
    </source>
</evidence>
<dbReference type="HOGENOM" id="CLU_000288_47_4_5"/>
<dbReference type="KEGG" id="rak:A1C_03210"/>
<organism evidence="3 4">
    <name type="scientific">Rickettsia akari (strain Hartford)</name>
    <dbReference type="NCBI Taxonomy" id="293614"/>
    <lineage>
        <taxon>Bacteria</taxon>
        <taxon>Pseudomonadati</taxon>
        <taxon>Pseudomonadota</taxon>
        <taxon>Alphaproteobacteria</taxon>
        <taxon>Rickettsiales</taxon>
        <taxon>Rickettsiaceae</taxon>
        <taxon>Rickettsieae</taxon>
        <taxon>Rickettsia</taxon>
        <taxon>spotted fever group</taxon>
    </lineage>
</organism>
<proteinExistence type="predicted"/>
<sequence>MQNIIGKILVIFVFVIGVLFVFKTMKTYSTNPVSVEVKQSEDARKCEEERVQEIIKDYLLKTPEIIIESIEGLQKRKVQENETKVNNYLKDHKLGIEDSTSFPIIGNKDGDVVIIAFYDYNCSYCKKGDIFINELLQNDPKVKVILRPLPILGDASEYLARIVLSVYKVNPSKFKAVHDELINIRDVSNESIKELLTENGLNAMEIEEIADSNEIKDFITQNMKIARSLRIQGVPAYIIDSKLIPGLIDFPQLLNIVKEIRDAR</sequence>
<dbReference type="Pfam" id="PF18312">
    <property type="entry name" value="ScsC_N"/>
    <property type="match status" value="1"/>
</dbReference>
<dbReference type="InterPro" id="IPR036249">
    <property type="entry name" value="Thioredoxin-like_sf"/>
</dbReference>
<keyword evidence="4" id="KW-1185">Reference proteome</keyword>
<dbReference type="CDD" id="cd03023">
    <property type="entry name" value="DsbA_Com1_like"/>
    <property type="match status" value="1"/>
</dbReference>
<dbReference type="SUPFAM" id="SSF52833">
    <property type="entry name" value="Thioredoxin-like"/>
    <property type="match status" value="1"/>
</dbReference>
<protein>
    <submittedName>
        <fullName evidence="3">Thiol:disulfide interchange protein DsbA</fullName>
    </submittedName>
</protein>
<keyword evidence="1" id="KW-0812">Transmembrane</keyword>
<dbReference type="Gene3D" id="3.40.30.10">
    <property type="entry name" value="Glutaredoxin"/>
    <property type="match status" value="1"/>
</dbReference>
<reference evidence="3" key="1">
    <citation type="submission" date="2007-09" db="EMBL/GenBank/DDBJ databases">
        <title>Complete Genome Sequence of Rickettsia akari.</title>
        <authorList>
            <person name="Madan A."/>
            <person name="Fahey J."/>
            <person name="Helton E."/>
            <person name="Ketteman M."/>
            <person name="Madan A."/>
            <person name="Rodrigues S."/>
            <person name="Sanchez A."/>
            <person name="Whiting M."/>
            <person name="Dasch G."/>
            <person name="Eremeeva M."/>
        </authorList>
    </citation>
    <scope>NUCLEOTIDE SEQUENCE</scope>
    <source>
        <strain evidence="3">Hartford</strain>
    </source>
</reference>